<dbReference type="OrthoDB" id="1914410at2759"/>
<name>A0A7I8KKH7_SPIIN</name>
<dbReference type="AlphaFoldDB" id="A0A7I8KKH7"/>
<evidence type="ECO:0000313" key="2">
    <source>
        <dbReference type="Proteomes" id="UP000663760"/>
    </source>
</evidence>
<organism evidence="1 2">
    <name type="scientific">Spirodela intermedia</name>
    <name type="common">Intermediate duckweed</name>
    <dbReference type="NCBI Taxonomy" id="51605"/>
    <lineage>
        <taxon>Eukaryota</taxon>
        <taxon>Viridiplantae</taxon>
        <taxon>Streptophyta</taxon>
        <taxon>Embryophyta</taxon>
        <taxon>Tracheophyta</taxon>
        <taxon>Spermatophyta</taxon>
        <taxon>Magnoliopsida</taxon>
        <taxon>Liliopsida</taxon>
        <taxon>Araceae</taxon>
        <taxon>Lemnoideae</taxon>
        <taxon>Spirodela</taxon>
    </lineage>
</organism>
<protein>
    <submittedName>
        <fullName evidence="1">Uncharacterized protein</fullName>
    </submittedName>
</protein>
<dbReference type="Proteomes" id="UP000663760">
    <property type="component" value="Chromosome 6"/>
</dbReference>
<evidence type="ECO:0000313" key="1">
    <source>
        <dbReference type="EMBL" id="CAA7398290.1"/>
    </source>
</evidence>
<sequence length="218" mass="24663">MVSYIFFIKIPTVLTKYSSSSQSCSYPIHLLLYFSCASLSELGAHYQVYEDAFFKKAKDELLIIREQPTVACGVAVAAGLLLMRGPRRFLFRQTLGRLQDQEAVFAKAVSNAKELEQAVGSVKLETKKLLERASFAEQEIQTGRTKLKDTGRQIQSLVRHINRIESDVTDFMDELREIPDGEALKLRKEVASMMALARRQKAELDKEITEISELGIRV</sequence>
<reference evidence="1" key="1">
    <citation type="submission" date="2020-02" db="EMBL/GenBank/DDBJ databases">
        <authorList>
            <person name="Scholz U."/>
            <person name="Mascher M."/>
            <person name="Fiebig A."/>
        </authorList>
    </citation>
    <scope>NUCLEOTIDE SEQUENCE</scope>
</reference>
<dbReference type="PANTHER" id="PTHR34554">
    <property type="entry name" value="RGS1-HXK1-INTERACTING PROTEIN 1"/>
    <property type="match status" value="1"/>
</dbReference>
<gene>
    <name evidence="1" type="ORF">SI8410_06008955</name>
</gene>
<dbReference type="Gene3D" id="1.10.287.1490">
    <property type="match status" value="1"/>
</dbReference>
<dbReference type="InterPro" id="IPR053284">
    <property type="entry name" value="RGS1-HXK1_interactor"/>
</dbReference>
<dbReference type="EMBL" id="LR746269">
    <property type="protein sequence ID" value="CAA7398290.1"/>
    <property type="molecule type" value="Genomic_DNA"/>
</dbReference>
<proteinExistence type="predicted"/>
<accession>A0A7I8KKH7</accession>
<keyword evidence="2" id="KW-1185">Reference proteome</keyword>
<dbReference type="PANTHER" id="PTHR34554:SF2">
    <property type="entry name" value="RGS1-HXK1-INTERACTING PROTEIN 1"/>
    <property type="match status" value="1"/>
</dbReference>